<gene>
    <name evidence="2" type="ORF">F2Q69_00053914</name>
</gene>
<protein>
    <submittedName>
        <fullName evidence="2">Uncharacterized protein</fullName>
    </submittedName>
</protein>
<dbReference type="Proteomes" id="UP000712600">
    <property type="component" value="Unassembled WGS sequence"/>
</dbReference>
<dbReference type="InterPro" id="IPR007789">
    <property type="entry name" value="DUF688"/>
</dbReference>
<dbReference type="PANTHER" id="PTHR33671">
    <property type="entry name" value="N-METHYLTRANSFERASE, PUTATIVE (DUF688)-RELATED"/>
    <property type="match status" value="1"/>
</dbReference>
<dbReference type="EMBL" id="QGKX02002183">
    <property type="protein sequence ID" value="KAF3486271.1"/>
    <property type="molecule type" value="Genomic_DNA"/>
</dbReference>
<evidence type="ECO:0000256" key="1">
    <source>
        <dbReference type="SAM" id="MobiDB-lite"/>
    </source>
</evidence>
<proteinExistence type="predicted"/>
<comment type="caution">
    <text evidence="2">The sequence shown here is derived from an EMBL/GenBank/DDBJ whole genome shotgun (WGS) entry which is preliminary data.</text>
</comment>
<feature type="compositionally biased region" description="Acidic residues" evidence="1">
    <location>
        <begin position="435"/>
        <end position="446"/>
    </location>
</feature>
<dbReference type="Pfam" id="PF05097">
    <property type="entry name" value="DUF688"/>
    <property type="match status" value="1"/>
</dbReference>
<organism evidence="2 3">
    <name type="scientific">Brassica cretica</name>
    <name type="common">Mustard</name>
    <dbReference type="NCBI Taxonomy" id="69181"/>
    <lineage>
        <taxon>Eukaryota</taxon>
        <taxon>Viridiplantae</taxon>
        <taxon>Streptophyta</taxon>
        <taxon>Embryophyta</taxon>
        <taxon>Tracheophyta</taxon>
        <taxon>Spermatophyta</taxon>
        <taxon>Magnoliopsida</taxon>
        <taxon>eudicotyledons</taxon>
        <taxon>Gunneridae</taxon>
        <taxon>Pentapetalae</taxon>
        <taxon>rosids</taxon>
        <taxon>malvids</taxon>
        <taxon>Brassicales</taxon>
        <taxon>Brassicaceae</taxon>
        <taxon>Brassiceae</taxon>
        <taxon>Brassica</taxon>
    </lineage>
</organism>
<name>A0A8S9MSI5_BRACR</name>
<sequence length="728" mass="82319">MLPDTGLKALHKSMFSGAGDAFSRRRWLLVATSSSTCISLLSFRSSSHILCCSRSRYLSIGAPMVSSRPKVYSTPLFYGDSRSVNLCRSFTRRLTLYRPPHRGLRSVSSNRRSVYFILPLSMSLRLEDPHRRSPSISSQAHSQTTTSDVLTVVSGIPHKTRFVDPKLFQFRVMGSPSLISLPTVAGHSREIEETFSTDDTAAAVLPRALHSSITFGDLMYCIGGVPPFSWRPDLKTKQCIRRLHNTAVSVRRNKSINFTHDSKTRELGLDQVTEAASVPFTWEQSPGRLKGHDSKPQQVSDQVFTPCLPPGNLSFRVKHVEEEEEEDVFSDARDTYSYFSANHSITGVSGYSVVETKNPSEDHQSRDFMLNRFLPAAKAMTVEQPHYGSNRKPSTFMPEPTIQKRDLVPDEKRQTRNRYDKSTLLPYYDHHQDVDNEESEEEEDDEVSEYAYLSRRGCGMFPQLCFKESVAMLSTGFQSKQNSPSHDQVKSSKVSQLKSRFQSIKQLALDSVSKHKLGGKVLSTVHPNLSSAASMSSSPYRHTRCMSPFRNGSPFHPDTRKETESLRANRLNKHISNISNASASSLLEKTVYVDTEDSPKTNIKIFPEEVEKKPDTNLELEELGKINSSPGRSLLAPPLPNKPSESWLFHNLPSVVNSQSPSRRYTFQPQKQSFNENSTNVTKWETIVKTSYMHRDHIRYSDELVAHTSLQNWLLIHPFSESLKLLEM</sequence>
<accession>A0A8S9MSI5</accession>
<dbReference type="AlphaFoldDB" id="A0A8S9MSI5"/>
<feature type="region of interest" description="Disordered" evidence="1">
    <location>
        <begin position="386"/>
        <end position="446"/>
    </location>
</feature>
<feature type="compositionally biased region" description="Basic and acidic residues" evidence="1">
    <location>
        <begin position="402"/>
        <end position="421"/>
    </location>
</feature>
<dbReference type="PANTHER" id="PTHR33671:SF14">
    <property type="entry name" value="(RAPE) HYPOTHETICAL PROTEIN"/>
    <property type="match status" value="1"/>
</dbReference>
<evidence type="ECO:0000313" key="3">
    <source>
        <dbReference type="Proteomes" id="UP000712600"/>
    </source>
</evidence>
<reference evidence="2" key="1">
    <citation type="submission" date="2019-12" db="EMBL/GenBank/DDBJ databases">
        <title>Genome sequencing and annotation of Brassica cretica.</title>
        <authorList>
            <person name="Studholme D.J."/>
            <person name="Sarris P."/>
        </authorList>
    </citation>
    <scope>NUCLEOTIDE SEQUENCE</scope>
    <source>
        <strain evidence="2">PFS-109/04</strain>
        <tissue evidence="2">Leaf</tissue>
    </source>
</reference>
<evidence type="ECO:0000313" key="2">
    <source>
        <dbReference type="EMBL" id="KAF3486271.1"/>
    </source>
</evidence>